<protein>
    <submittedName>
        <fullName evidence="19">Retrotransposon-related protein</fullName>
    </submittedName>
</protein>
<comment type="caution">
    <text evidence="19">The sequence shown here is derived from an EMBL/GenBank/DDBJ whole genome shotgun (WGS) entry which is preliminary data.</text>
</comment>
<keyword evidence="1" id="KW-0645">Protease</keyword>
<dbReference type="FunFam" id="3.30.70.270:FF:000020">
    <property type="entry name" value="Transposon Tf2-6 polyprotein-like Protein"/>
    <property type="match status" value="1"/>
</dbReference>
<evidence type="ECO:0000256" key="15">
    <source>
        <dbReference type="ARBA" id="ARBA00023268"/>
    </source>
</evidence>
<dbReference type="Gene3D" id="3.10.10.10">
    <property type="entry name" value="HIV Type 1 Reverse Transcriptase, subunit A, domain 1"/>
    <property type="match status" value="1"/>
</dbReference>
<evidence type="ECO:0000256" key="5">
    <source>
        <dbReference type="ARBA" id="ARBA00022723"/>
    </source>
</evidence>
<dbReference type="InterPro" id="IPR001584">
    <property type="entry name" value="Integrase_cat-core"/>
</dbReference>
<evidence type="ECO:0000256" key="13">
    <source>
        <dbReference type="ARBA" id="ARBA00023125"/>
    </source>
</evidence>
<dbReference type="Pfam" id="PF08284">
    <property type="entry name" value="RVP_2"/>
    <property type="match status" value="1"/>
</dbReference>
<evidence type="ECO:0000256" key="9">
    <source>
        <dbReference type="ARBA" id="ARBA00022842"/>
    </source>
</evidence>
<dbReference type="InterPro" id="IPR043128">
    <property type="entry name" value="Rev_trsase/Diguanyl_cyclase"/>
</dbReference>
<evidence type="ECO:0000256" key="14">
    <source>
        <dbReference type="ARBA" id="ARBA00023172"/>
    </source>
</evidence>
<dbReference type="SUPFAM" id="SSF54160">
    <property type="entry name" value="Chromo domain-like"/>
    <property type="match status" value="1"/>
</dbReference>
<dbReference type="SUPFAM" id="SSF53098">
    <property type="entry name" value="Ribonuclease H-like"/>
    <property type="match status" value="1"/>
</dbReference>
<gene>
    <name evidence="19" type="ORF">L195_g014480</name>
</gene>
<evidence type="ECO:0000256" key="6">
    <source>
        <dbReference type="ARBA" id="ARBA00022750"/>
    </source>
</evidence>
<dbReference type="PROSITE" id="PS50994">
    <property type="entry name" value="INTEGRASE"/>
    <property type="match status" value="1"/>
</dbReference>
<dbReference type="GO" id="GO:0003964">
    <property type="term" value="F:RNA-directed DNA polymerase activity"/>
    <property type="evidence" value="ECO:0007669"/>
    <property type="project" value="UniProtKB-KW"/>
</dbReference>
<dbReference type="Pfam" id="PF17919">
    <property type="entry name" value="RT_RNaseH_2"/>
    <property type="match status" value="1"/>
</dbReference>
<dbReference type="Gene3D" id="1.10.340.70">
    <property type="match status" value="1"/>
</dbReference>
<dbReference type="GO" id="GO:0004519">
    <property type="term" value="F:endonuclease activity"/>
    <property type="evidence" value="ECO:0007669"/>
    <property type="project" value="UniProtKB-KW"/>
</dbReference>
<dbReference type="GO" id="GO:0003677">
    <property type="term" value="F:DNA binding"/>
    <property type="evidence" value="ECO:0007669"/>
    <property type="project" value="UniProtKB-KW"/>
</dbReference>
<dbReference type="InterPro" id="IPR012337">
    <property type="entry name" value="RNaseH-like_sf"/>
</dbReference>
<keyword evidence="4" id="KW-0540">Nuclease</keyword>
<accession>A0A2K3PR12</accession>
<dbReference type="FunFam" id="3.10.20.370:FF:000001">
    <property type="entry name" value="Retrovirus-related Pol polyprotein from transposon 17.6-like protein"/>
    <property type="match status" value="1"/>
</dbReference>
<dbReference type="InterPro" id="IPR050951">
    <property type="entry name" value="Retrovirus_Pol_polyprotein"/>
</dbReference>
<dbReference type="EMBL" id="ASHM01009619">
    <property type="protein sequence ID" value="PNY17729.1"/>
    <property type="molecule type" value="Genomic_DNA"/>
</dbReference>
<dbReference type="CDD" id="cd00303">
    <property type="entry name" value="retropepsin_like"/>
    <property type="match status" value="1"/>
</dbReference>
<keyword evidence="6" id="KW-0064">Aspartyl protease</keyword>
<reference evidence="19 20" key="2">
    <citation type="journal article" date="2017" name="Front. Plant Sci.">
        <title>Gene Classification and Mining of Molecular Markers Useful in Red Clover (Trifolium pratense) Breeding.</title>
        <authorList>
            <person name="Istvanek J."/>
            <person name="Dluhosova J."/>
            <person name="Dluhos P."/>
            <person name="Patkova L."/>
            <person name="Nedelnik J."/>
            <person name="Repkova J."/>
        </authorList>
    </citation>
    <scope>NUCLEOTIDE SEQUENCE [LARGE SCALE GENOMIC DNA]</scope>
    <source>
        <strain evidence="20">cv. Tatra</strain>
        <tissue evidence="19">Young leaves</tissue>
    </source>
</reference>
<dbReference type="InterPro" id="IPR043502">
    <property type="entry name" value="DNA/RNA_pol_sf"/>
</dbReference>
<dbReference type="Proteomes" id="UP000236291">
    <property type="component" value="Unassembled WGS sequence"/>
</dbReference>
<evidence type="ECO:0000256" key="1">
    <source>
        <dbReference type="ARBA" id="ARBA00022670"/>
    </source>
</evidence>
<dbReference type="CDD" id="cd01647">
    <property type="entry name" value="RT_LTR"/>
    <property type="match status" value="1"/>
</dbReference>
<dbReference type="Gene3D" id="2.40.70.10">
    <property type="entry name" value="Acid Proteases"/>
    <property type="match status" value="1"/>
</dbReference>
<dbReference type="InterPro" id="IPR041577">
    <property type="entry name" value="RT_RNaseH_2"/>
</dbReference>
<sequence length="1479" mass="167419">MASSPPLTLDELERRFDDRLTQLQLQRTTDMEEIRSLLRANADPGSPASTGRHGSPGARNSNQNMYATRISKVEFPRFDGKNVRDWLYKCDQFFLLDETSPTSRVRLASIHLDGLALQWHLNYMRQKFDIYPSWQQYITDVTARFGDAYEDPLSSLLQIKHTAGKVQDYIDQFELALTQVSLIPEHSLSIFLAGLDNNTKMHVRMFNPSSIAHAANLAKLHEAAQPSPQKPTSRFSPFYKNAGLLTKPTISPSSSTSISSSTTPIENSSPNSNLKTNSTRHTRTYSANEMAERRAKGLCMFCDEQFTPGHHLKHKRSQLMVLELDDDDLPAEDPAIEPTITEFESLQAFEHPQLSLQALTGISNYHTMRVTGLHDKKLLHILLDSGSTHNFLDLEVAKSLGCKLEAISPLSVTGGGGHQLEAAFICRGFKWNLQQAQFTADVIVLPLVCCDLILGIQWLKSLGPILWDFAKLQMEFTSNGRRFVLRGAKTPSLKLINNKSFAQAVHKGAELCFLALNNVDYPFMVPTCHALQASDSPAALPQTFEQLLAHYADIFAEPTTLPPSRPGFDHKIPLKEGVQPFNLRPYRFSLVQKDVIDKIVQDMLDQGIVQHSTSPFASPTILVRKKDGSWRLCVDFRRLNDLTIKDRFPIPLIEDLMDELHGSVIFSKLDLRSGYHQLRMAPGESFKTAFKTHSGHFEYLVMPFGLTNAPASFQALMNQVFKPFLRKFVIVFFDDLLVYSHSLVDHHVHLQLIFQTIRENHLFLNQSKCAFALPRVEYLGHFISREGVSTDPLKIQAVSSWPIPQNLKQLRGFLGLAGYYRRFVKDFGKLAKPLTDLLRKDNFNWSAEATHAFVTLKQALVSAPVLSLPDFSKRFVVETDASGKGIGAVLMQEHHPIAYISKSLGPKQQAMSVYERELLAIVYAVQKWGSYLSHAPFTIKTDQKSIKHMLDQKLNTPFQQVWVAKLLGFDFDIQYKEGSSNVAADALSRKMGAELLALMMSNASHDLWESINLAWQQDPYLKDIIHEVQQNSKSHSKFSWIRDELRRRGKLVIGSDPAIKETILTWLHSSAVGGHSGRDVTASKVKSLFYWKGMNKDILNFVKNCAICQKQKPDLAASPGLLQPLPIPSHIWAHISMDFIDGLPTSSGKQVIFVVVDRLSKYAHFMALAHPYTALDVAQLFLDNVFKLHGLPESITSDRDPIFLSNFWNEFFKLQGVALNKSSAYHPQSDGQTEIVNKCLETYLRCMCSDHPTQWFKWLSLAEWWYNTNFHSSIHTTPFEVVYGQPPPIHLPYLPGSSATLSVDRSLIAREEAIKLLKFHLLRAQNRMVQQANKHRSDRVFNIGDYVYLKLQPYRQLSMKSHGFHKLLPKFYGPFPIVDRIGAAAYQLQLPPSAAIHNVFHVSQLKLCPNPQGLPVQHLPAATVAHVDKIPVAILDRKMVKRGHKAATKVLIQWKNLPLDKATWEFYYDFLKKFPTFHP</sequence>
<dbReference type="PANTHER" id="PTHR37984:SF5">
    <property type="entry name" value="PROTEIN NYNRIN-LIKE"/>
    <property type="match status" value="1"/>
</dbReference>
<dbReference type="InterPro" id="IPR056924">
    <property type="entry name" value="SH3_Tf2-1"/>
</dbReference>
<feature type="compositionally biased region" description="Low complexity" evidence="16">
    <location>
        <begin position="249"/>
        <end position="273"/>
    </location>
</feature>
<dbReference type="GO" id="GO:0004190">
    <property type="term" value="F:aspartic-type endopeptidase activity"/>
    <property type="evidence" value="ECO:0007669"/>
    <property type="project" value="UniProtKB-KW"/>
</dbReference>
<evidence type="ECO:0000259" key="18">
    <source>
        <dbReference type="PROSITE" id="PS50994"/>
    </source>
</evidence>
<evidence type="ECO:0000256" key="3">
    <source>
        <dbReference type="ARBA" id="ARBA00022695"/>
    </source>
</evidence>
<dbReference type="GO" id="GO:0046872">
    <property type="term" value="F:metal ion binding"/>
    <property type="evidence" value="ECO:0007669"/>
    <property type="project" value="UniProtKB-KW"/>
</dbReference>
<evidence type="ECO:0000256" key="4">
    <source>
        <dbReference type="ARBA" id="ARBA00022722"/>
    </source>
</evidence>
<name>A0A2K3PR12_TRIPR</name>
<dbReference type="CDD" id="cd09274">
    <property type="entry name" value="RNase_HI_RT_Ty3"/>
    <property type="match status" value="1"/>
</dbReference>
<evidence type="ECO:0000256" key="16">
    <source>
        <dbReference type="SAM" id="MobiDB-lite"/>
    </source>
</evidence>
<evidence type="ECO:0000313" key="19">
    <source>
        <dbReference type="EMBL" id="PNY17729.1"/>
    </source>
</evidence>
<evidence type="ECO:0000313" key="20">
    <source>
        <dbReference type="Proteomes" id="UP000236291"/>
    </source>
</evidence>
<dbReference type="SUPFAM" id="SSF56672">
    <property type="entry name" value="DNA/RNA polymerases"/>
    <property type="match status" value="1"/>
</dbReference>
<evidence type="ECO:0000256" key="12">
    <source>
        <dbReference type="ARBA" id="ARBA00022932"/>
    </source>
</evidence>
<dbReference type="Gene3D" id="3.30.420.10">
    <property type="entry name" value="Ribonuclease H-like superfamily/Ribonuclease H"/>
    <property type="match status" value="1"/>
</dbReference>
<proteinExistence type="predicted"/>
<dbReference type="Pfam" id="PF00078">
    <property type="entry name" value="RVT_1"/>
    <property type="match status" value="1"/>
</dbReference>
<evidence type="ECO:0000256" key="2">
    <source>
        <dbReference type="ARBA" id="ARBA00022679"/>
    </source>
</evidence>
<dbReference type="Gene3D" id="3.30.70.270">
    <property type="match status" value="2"/>
</dbReference>
<dbReference type="GO" id="GO:0003887">
    <property type="term" value="F:DNA-directed DNA polymerase activity"/>
    <property type="evidence" value="ECO:0007669"/>
    <property type="project" value="UniProtKB-KW"/>
</dbReference>
<keyword evidence="14" id="KW-0233">DNA recombination</keyword>
<feature type="domain" description="Integrase catalytic" evidence="18">
    <location>
        <begin position="1122"/>
        <end position="1286"/>
    </location>
</feature>
<evidence type="ECO:0000256" key="7">
    <source>
        <dbReference type="ARBA" id="ARBA00022759"/>
    </source>
</evidence>
<keyword evidence="11" id="KW-0695">RNA-directed DNA polymerase</keyword>
<dbReference type="InterPro" id="IPR000477">
    <property type="entry name" value="RT_dom"/>
</dbReference>
<dbReference type="PANTHER" id="PTHR37984">
    <property type="entry name" value="PROTEIN CBG26694"/>
    <property type="match status" value="1"/>
</dbReference>
<feature type="domain" description="Reverse transcriptase" evidence="17">
    <location>
        <begin position="604"/>
        <end position="783"/>
    </location>
</feature>
<dbReference type="InterPro" id="IPR021109">
    <property type="entry name" value="Peptidase_aspartic_dom_sf"/>
</dbReference>
<keyword evidence="8" id="KW-0378">Hydrolase</keyword>
<keyword evidence="12" id="KW-0239">DNA-directed DNA polymerase</keyword>
<keyword evidence="13" id="KW-0238">DNA-binding</keyword>
<dbReference type="InterPro" id="IPR005162">
    <property type="entry name" value="Retrotrans_gag_dom"/>
</dbReference>
<reference evidence="19 20" key="1">
    <citation type="journal article" date="2014" name="Am. J. Bot.">
        <title>Genome assembly and annotation for red clover (Trifolium pratense; Fabaceae).</title>
        <authorList>
            <person name="Istvanek J."/>
            <person name="Jaros M."/>
            <person name="Krenek A."/>
            <person name="Repkova J."/>
        </authorList>
    </citation>
    <scope>NUCLEOTIDE SEQUENCE [LARGE SCALE GENOMIC DNA]</scope>
    <source>
        <strain evidence="20">cv. Tatra</strain>
        <tissue evidence="19">Young leaves</tissue>
    </source>
</reference>
<dbReference type="GO" id="GO:0015074">
    <property type="term" value="P:DNA integration"/>
    <property type="evidence" value="ECO:0007669"/>
    <property type="project" value="UniProtKB-KW"/>
</dbReference>
<keyword evidence="10" id="KW-0229">DNA integration</keyword>
<dbReference type="Pfam" id="PF17921">
    <property type="entry name" value="Integrase_H2C2"/>
    <property type="match status" value="1"/>
</dbReference>
<keyword evidence="15" id="KW-0511">Multifunctional enzyme</keyword>
<keyword evidence="7" id="KW-0255">Endonuclease</keyword>
<organism evidence="19 20">
    <name type="scientific">Trifolium pratense</name>
    <name type="common">Red clover</name>
    <dbReference type="NCBI Taxonomy" id="57577"/>
    <lineage>
        <taxon>Eukaryota</taxon>
        <taxon>Viridiplantae</taxon>
        <taxon>Streptophyta</taxon>
        <taxon>Embryophyta</taxon>
        <taxon>Tracheophyta</taxon>
        <taxon>Spermatophyta</taxon>
        <taxon>Magnoliopsida</taxon>
        <taxon>eudicotyledons</taxon>
        <taxon>Gunneridae</taxon>
        <taxon>Pentapetalae</taxon>
        <taxon>rosids</taxon>
        <taxon>fabids</taxon>
        <taxon>Fabales</taxon>
        <taxon>Fabaceae</taxon>
        <taxon>Papilionoideae</taxon>
        <taxon>50 kb inversion clade</taxon>
        <taxon>NPAAA clade</taxon>
        <taxon>Hologalegina</taxon>
        <taxon>IRL clade</taxon>
        <taxon>Trifolieae</taxon>
        <taxon>Trifolium</taxon>
    </lineage>
</organism>
<keyword evidence="3" id="KW-0548">Nucleotidyltransferase</keyword>
<keyword evidence="5" id="KW-0479">Metal-binding</keyword>
<feature type="region of interest" description="Disordered" evidence="16">
    <location>
        <begin position="249"/>
        <end position="286"/>
    </location>
</feature>
<evidence type="ECO:0000259" key="17">
    <source>
        <dbReference type="PROSITE" id="PS50878"/>
    </source>
</evidence>
<dbReference type="SUPFAM" id="SSF50630">
    <property type="entry name" value="Acid proteases"/>
    <property type="match status" value="1"/>
</dbReference>
<dbReference type="InterPro" id="IPR016197">
    <property type="entry name" value="Chromo-like_dom_sf"/>
</dbReference>
<keyword evidence="2" id="KW-0808">Transferase</keyword>
<dbReference type="InterPro" id="IPR036397">
    <property type="entry name" value="RNaseH_sf"/>
</dbReference>
<dbReference type="InterPro" id="IPR041588">
    <property type="entry name" value="Integrase_H2C2"/>
</dbReference>
<dbReference type="GO" id="GO:0006310">
    <property type="term" value="P:DNA recombination"/>
    <property type="evidence" value="ECO:0007669"/>
    <property type="project" value="UniProtKB-KW"/>
</dbReference>
<dbReference type="PROSITE" id="PS50878">
    <property type="entry name" value="RT_POL"/>
    <property type="match status" value="1"/>
</dbReference>
<evidence type="ECO:0000256" key="11">
    <source>
        <dbReference type="ARBA" id="ARBA00022918"/>
    </source>
</evidence>
<evidence type="ECO:0000256" key="10">
    <source>
        <dbReference type="ARBA" id="ARBA00022908"/>
    </source>
</evidence>
<feature type="region of interest" description="Disordered" evidence="16">
    <location>
        <begin position="39"/>
        <end position="63"/>
    </location>
</feature>
<dbReference type="GO" id="GO:0006508">
    <property type="term" value="P:proteolysis"/>
    <property type="evidence" value="ECO:0007669"/>
    <property type="project" value="UniProtKB-KW"/>
</dbReference>
<dbReference type="Pfam" id="PF24626">
    <property type="entry name" value="SH3_Tf2-1"/>
    <property type="match status" value="1"/>
</dbReference>
<keyword evidence="9" id="KW-0460">Magnesium</keyword>
<dbReference type="Pfam" id="PF03732">
    <property type="entry name" value="Retrotrans_gag"/>
    <property type="match status" value="1"/>
</dbReference>
<evidence type="ECO:0000256" key="8">
    <source>
        <dbReference type="ARBA" id="ARBA00022801"/>
    </source>
</evidence>